<keyword evidence="12 24" id="KW-0547">Nucleotide-binding</keyword>
<evidence type="ECO:0000256" key="19">
    <source>
        <dbReference type="ARBA" id="ARBA00047298"/>
    </source>
</evidence>
<evidence type="ECO:0000256" key="16">
    <source>
        <dbReference type="ARBA" id="ARBA00022992"/>
    </source>
</evidence>
<dbReference type="InterPro" id="IPR017441">
    <property type="entry name" value="Protein_kinase_ATP_BS"/>
</dbReference>
<comment type="catalytic activity">
    <reaction evidence="22">
        <text>L-seryl-[protein] + ATP = O-phospho-L-seryl-[protein] + ADP + H(+)</text>
        <dbReference type="Rhea" id="RHEA:17989"/>
        <dbReference type="Rhea" id="RHEA-COMP:9863"/>
        <dbReference type="Rhea" id="RHEA-COMP:11604"/>
        <dbReference type="ChEBI" id="CHEBI:15378"/>
        <dbReference type="ChEBI" id="CHEBI:29999"/>
        <dbReference type="ChEBI" id="CHEBI:30616"/>
        <dbReference type="ChEBI" id="CHEBI:83421"/>
        <dbReference type="ChEBI" id="CHEBI:456216"/>
        <dbReference type="EC" id="2.7.11.1"/>
    </reaction>
</comment>
<evidence type="ECO:0000256" key="18">
    <source>
        <dbReference type="ARBA" id="ARBA00024113"/>
    </source>
</evidence>
<keyword evidence="30" id="KW-1185">Reference proteome</keyword>
<keyword evidence="15" id="KW-0460">Magnesium</keyword>
<evidence type="ECO:0000256" key="22">
    <source>
        <dbReference type="ARBA" id="ARBA00048679"/>
    </source>
</evidence>
<dbReference type="GO" id="GO:0030553">
    <property type="term" value="F:cGMP binding"/>
    <property type="evidence" value="ECO:0007669"/>
    <property type="project" value="UniProtKB-KW"/>
</dbReference>
<evidence type="ECO:0000256" key="9">
    <source>
        <dbReference type="ARBA" id="ARBA00022553"/>
    </source>
</evidence>
<dbReference type="PROSITE" id="PS00888">
    <property type="entry name" value="CNMP_BINDING_1"/>
    <property type="match status" value="1"/>
</dbReference>
<dbReference type="EC" id="2.7.11.12" evidence="4"/>
<evidence type="ECO:0000256" key="20">
    <source>
        <dbReference type="ARBA" id="ARBA00047462"/>
    </source>
</evidence>
<name>A0A1R2AXJ9_9CILI</name>
<dbReference type="PANTHER" id="PTHR24353">
    <property type="entry name" value="CYCLIC NUCLEOTIDE-DEPENDENT PROTEIN KINASE"/>
    <property type="match status" value="1"/>
</dbReference>
<dbReference type="PROSITE" id="PS00108">
    <property type="entry name" value="PROTEIN_KINASE_ST"/>
    <property type="match status" value="1"/>
</dbReference>
<dbReference type="InterPro" id="IPR014710">
    <property type="entry name" value="RmlC-like_jellyroll"/>
</dbReference>
<evidence type="ECO:0000256" key="17">
    <source>
        <dbReference type="ARBA" id="ARBA00023136"/>
    </source>
</evidence>
<dbReference type="OrthoDB" id="100546at2759"/>
<evidence type="ECO:0000256" key="10">
    <source>
        <dbReference type="ARBA" id="ARBA00022679"/>
    </source>
</evidence>
<dbReference type="FunFam" id="3.30.200.20:FF:000042">
    <property type="entry name" value="Aurora kinase A"/>
    <property type="match status" value="1"/>
</dbReference>
<dbReference type="GO" id="GO:0007010">
    <property type="term" value="P:cytoskeleton organization"/>
    <property type="evidence" value="ECO:0007669"/>
    <property type="project" value="UniProtKB-ARBA"/>
</dbReference>
<keyword evidence="16" id="KW-0142">cGMP-binding</keyword>
<keyword evidence="6" id="KW-0963">Cytoplasm</keyword>
<evidence type="ECO:0000259" key="26">
    <source>
        <dbReference type="PROSITE" id="PS50011"/>
    </source>
</evidence>
<dbReference type="InterPro" id="IPR000961">
    <property type="entry name" value="AGC-kinase_C"/>
</dbReference>
<dbReference type="InterPro" id="IPR018488">
    <property type="entry name" value="cNMP-bd_CS"/>
</dbReference>
<evidence type="ECO:0000256" key="13">
    <source>
        <dbReference type="ARBA" id="ARBA00022777"/>
    </source>
</evidence>
<proteinExistence type="inferred from homology"/>
<dbReference type="Pfam" id="PF00027">
    <property type="entry name" value="cNMP_binding"/>
    <property type="match status" value="3"/>
</dbReference>
<dbReference type="InterPro" id="IPR000595">
    <property type="entry name" value="cNMP-bd_dom"/>
</dbReference>
<feature type="domain" description="Protein kinase" evidence="26">
    <location>
        <begin position="549"/>
        <end position="804"/>
    </location>
</feature>
<sequence length="873" mass="99492">MEKKIKPKIEESKVPISSNRNLIKKKAPVVDVRRQSQVELDAPNAVITEKLKSKRDTELINAALNRHFIFTSLPEENRAMIIDRMRHYALNPKEIVFEQEQTGNTFFIVITGKLEIIVNGKKVNTLSERDSFGELALLHNTPRSATVLTIEKTTLWGLDRKSFRTAVETVNAQNYTENRQFIESVPLFQILTNSQKDALVGSLSTLKFRTGEKVVCEGDPGDLFYLIKDGTVSCTQRGKELRQMFKGDFFGEQALLYNSVRTATITALTDLKCVAIGRERLTKVLGSQLQHIIYQNTKRIGMEKSDVFRQLNPSQALKVLNAFTVQVFKKGQVVIPQGTIKGTNAYIVLKGRIVDKRNVIIAELFSCIGDKELTRDINSEIFDEAISDGESAVAVITRDEFQACIDGEFSQVATNNEAYTVLRKVHLFKNLPNDRFQALTRALELKDFEGGSVIVQQNDPGDSFFIIKQGKVDVVKDGYTIRTITKHDYFGERSVLNGEPRTATVIAVGEITCWVLHQADFTRIIDDNIKNQLVKRIQLQDDNIALNDLLIVKVLGKGMFGNVFLASRKQQNNIYALKTVDRRKIERYEIQENLVLERKVLLQIDHIFILKLVKTFKDQKRVYFLTEFVRGMDLFDVLRELNLVTDRDSRFYIANMIVILEHLHERDIIYRDLKPENIMVDEEGYLKLIDFGTAKIVSGRTYTIVGTPHYMAPEIIVGKGYGVSADFWSLGIMLYEFLCGGVPFGESEEDPYVIYEKVLERKLTYPSFVDQRLPAKPFIEQLLSKNPALRSGGSFDNLKGHPWLSSINWDTLLSKGINPPFKPRVHDFEKEIRAAAKSIKTYDEIISREEANDSIPPKSKKPKAIYANWDEDF</sequence>
<dbReference type="Gene3D" id="3.30.200.20">
    <property type="entry name" value="Phosphorylase Kinase, domain 1"/>
    <property type="match status" value="1"/>
</dbReference>
<dbReference type="EMBL" id="MPUH01001231">
    <property type="protein sequence ID" value="OMJ69175.1"/>
    <property type="molecule type" value="Genomic_DNA"/>
</dbReference>
<evidence type="ECO:0000256" key="25">
    <source>
        <dbReference type="PROSITE-ProRule" id="PRU10141"/>
    </source>
</evidence>
<dbReference type="CDD" id="cd00038">
    <property type="entry name" value="CAP_ED"/>
    <property type="match status" value="3"/>
</dbReference>
<evidence type="ECO:0000256" key="23">
    <source>
        <dbReference type="PIRSR" id="PIRSR000559-1"/>
    </source>
</evidence>
<dbReference type="PANTHER" id="PTHR24353:SF37">
    <property type="entry name" value="CAMP-DEPENDENT PROTEIN KINASE CATALYTIC SUBUNIT PRKX"/>
    <property type="match status" value="1"/>
</dbReference>
<keyword evidence="10" id="KW-0808">Transferase</keyword>
<keyword evidence="9" id="KW-0597">Phosphoprotein</keyword>
<dbReference type="PROSITE" id="PS51285">
    <property type="entry name" value="AGC_KINASE_CTER"/>
    <property type="match status" value="1"/>
</dbReference>
<feature type="binding site" evidence="24">
    <location>
        <begin position="555"/>
        <end position="563"/>
    </location>
    <ligand>
        <name>ATP</name>
        <dbReference type="ChEBI" id="CHEBI:30616"/>
    </ligand>
</feature>
<dbReference type="GO" id="GO:0005952">
    <property type="term" value="C:cAMP-dependent protein kinase complex"/>
    <property type="evidence" value="ECO:0007669"/>
    <property type="project" value="TreeGrafter"/>
</dbReference>
<comment type="similarity">
    <text evidence="3">Belongs to the protein kinase superfamily. AGC Ser/Thr protein kinase family. cGMP subfamily.</text>
</comment>
<dbReference type="InterPro" id="IPR002374">
    <property type="entry name" value="cGMP_dep_kinase"/>
</dbReference>
<comment type="cofactor">
    <cofactor evidence="1">
        <name>Mg(2+)</name>
        <dbReference type="ChEBI" id="CHEBI:18420"/>
    </cofactor>
</comment>
<dbReference type="InterPro" id="IPR000719">
    <property type="entry name" value="Prot_kinase_dom"/>
</dbReference>
<comment type="caution">
    <text evidence="29">The sequence shown here is derived from an EMBL/GenBank/DDBJ whole genome shotgun (WGS) entry which is preliminary data.</text>
</comment>
<evidence type="ECO:0000256" key="1">
    <source>
        <dbReference type="ARBA" id="ARBA00001946"/>
    </source>
</evidence>
<dbReference type="InterPro" id="IPR018490">
    <property type="entry name" value="cNMP-bd_dom_sf"/>
</dbReference>
<evidence type="ECO:0000256" key="4">
    <source>
        <dbReference type="ARBA" id="ARBA00012428"/>
    </source>
</evidence>
<keyword evidence="17" id="KW-0472">Membrane</keyword>
<dbReference type="FunFam" id="1.10.510.10:FF:000024">
    <property type="entry name" value="Probable serine/threonine-protein kinase cot-1"/>
    <property type="match status" value="1"/>
</dbReference>
<evidence type="ECO:0000256" key="14">
    <source>
        <dbReference type="ARBA" id="ARBA00022840"/>
    </source>
</evidence>
<dbReference type="PROSITE" id="PS50042">
    <property type="entry name" value="CNMP_BINDING_3"/>
    <property type="match status" value="4"/>
</dbReference>
<dbReference type="PROSITE" id="PS00107">
    <property type="entry name" value="PROTEIN_KINASE_ATP"/>
    <property type="match status" value="1"/>
</dbReference>
<dbReference type="FunFam" id="2.60.120.10:FF:000068">
    <property type="entry name" value="cGMP-dependent protein kinase"/>
    <property type="match status" value="1"/>
</dbReference>
<dbReference type="GO" id="GO:0005524">
    <property type="term" value="F:ATP binding"/>
    <property type="evidence" value="ECO:0007669"/>
    <property type="project" value="UniProtKB-UniRule"/>
</dbReference>
<feature type="domain" description="Cyclic nucleotide-binding" evidence="27">
    <location>
        <begin position="69"/>
        <end position="184"/>
    </location>
</feature>
<evidence type="ECO:0000313" key="30">
    <source>
        <dbReference type="Proteomes" id="UP000187209"/>
    </source>
</evidence>
<feature type="binding site" evidence="24 25">
    <location>
        <position position="578"/>
    </location>
    <ligand>
        <name>ATP</name>
        <dbReference type="ChEBI" id="CHEBI:30616"/>
    </ligand>
</feature>
<evidence type="ECO:0000256" key="11">
    <source>
        <dbReference type="ARBA" id="ARBA00022723"/>
    </source>
</evidence>
<keyword evidence="7" id="KW-0723">Serine/threonine-protein kinase</keyword>
<evidence type="ECO:0000256" key="8">
    <source>
        <dbReference type="ARBA" id="ARBA00022535"/>
    </source>
</evidence>
<dbReference type="FunFam" id="2.60.120.10:FF:000089">
    <property type="entry name" value="cGMP-dependent protein kinase 5-1"/>
    <property type="match status" value="1"/>
</dbReference>
<dbReference type="SUPFAM" id="SSF51206">
    <property type="entry name" value="cAMP-binding domain-like"/>
    <property type="match status" value="4"/>
</dbReference>
<dbReference type="SMART" id="SM00220">
    <property type="entry name" value="S_TKc"/>
    <property type="match status" value="1"/>
</dbReference>
<evidence type="ECO:0000256" key="5">
    <source>
        <dbReference type="ARBA" id="ARBA00012513"/>
    </source>
</evidence>
<evidence type="ECO:0000256" key="2">
    <source>
        <dbReference type="ARBA" id="ARBA00004308"/>
    </source>
</evidence>
<protein>
    <recommendedName>
        <fullName evidence="18">cGMP-dependent protein kinase</fullName>
        <ecNumber evidence="5">2.7.11.1</ecNumber>
        <ecNumber evidence="4">2.7.11.12</ecNumber>
    </recommendedName>
</protein>
<comment type="catalytic activity">
    <reaction evidence="19">
        <text>L-threonyl-[protein] + ATP = O-phospho-L-threonyl-[protein] + ADP + H(+)</text>
        <dbReference type="Rhea" id="RHEA:46608"/>
        <dbReference type="Rhea" id="RHEA-COMP:11060"/>
        <dbReference type="Rhea" id="RHEA-COMP:11605"/>
        <dbReference type="ChEBI" id="CHEBI:15378"/>
        <dbReference type="ChEBI" id="CHEBI:30013"/>
        <dbReference type="ChEBI" id="CHEBI:30616"/>
        <dbReference type="ChEBI" id="CHEBI:61977"/>
        <dbReference type="ChEBI" id="CHEBI:456216"/>
        <dbReference type="EC" id="2.7.11.12"/>
    </reaction>
</comment>
<dbReference type="Gene3D" id="1.10.510.10">
    <property type="entry name" value="Transferase(Phosphotransferase) domain 1"/>
    <property type="match status" value="1"/>
</dbReference>
<dbReference type="SUPFAM" id="SSF56112">
    <property type="entry name" value="Protein kinase-like (PK-like)"/>
    <property type="match status" value="1"/>
</dbReference>
<evidence type="ECO:0000259" key="28">
    <source>
        <dbReference type="PROSITE" id="PS51285"/>
    </source>
</evidence>
<keyword evidence="11" id="KW-0479">Metal-binding</keyword>
<dbReference type="SMART" id="SM00133">
    <property type="entry name" value="S_TK_X"/>
    <property type="match status" value="1"/>
</dbReference>
<organism evidence="29 30">
    <name type="scientific">Stentor coeruleus</name>
    <dbReference type="NCBI Taxonomy" id="5963"/>
    <lineage>
        <taxon>Eukaryota</taxon>
        <taxon>Sar</taxon>
        <taxon>Alveolata</taxon>
        <taxon>Ciliophora</taxon>
        <taxon>Postciliodesmatophora</taxon>
        <taxon>Heterotrichea</taxon>
        <taxon>Heterotrichida</taxon>
        <taxon>Stentoridae</taxon>
        <taxon>Stentor</taxon>
    </lineage>
</organism>
<evidence type="ECO:0000256" key="12">
    <source>
        <dbReference type="ARBA" id="ARBA00022741"/>
    </source>
</evidence>
<evidence type="ECO:0000313" key="29">
    <source>
        <dbReference type="EMBL" id="OMJ69175.1"/>
    </source>
</evidence>
<dbReference type="PIRSF" id="PIRSF000559">
    <property type="entry name" value="cGMP-dep_kinase"/>
    <property type="match status" value="1"/>
</dbReference>
<dbReference type="GO" id="GO:0012505">
    <property type="term" value="C:endomembrane system"/>
    <property type="evidence" value="ECO:0007669"/>
    <property type="project" value="UniProtKB-SubCell"/>
</dbReference>
<feature type="domain" description="Cyclic nucleotide-binding" evidence="27">
    <location>
        <begin position="187"/>
        <end position="286"/>
    </location>
</feature>
<dbReference type="EC" id="2.7.11.1" evidence="5"/>
<evidence type="ECO:0000256" key="6">
    <source>
        <dbReference type="ARBA" id="ARBA00022490"/>
    </source>
</evidence>
<dbReference type="Pfam" id="PF00069">
    <property type="entry name" value="Pkinase"/>
    <property type="match status" value="1"/>
</dbReference>
<evidence type="ECO:0000256" key="3">
    <source>
        <dbReference type="ARBA" id="ARBA00006352"/>
    </source>
</evidence>
<dbReference type="PROSITE" id="PS00889">
    <property type="entry name" value="CNMP_BINDING_2"/>
    <property type="match status" value="3"/>
</dbReference>
<dbReference type="GO" id="GO:0004692">
    <property type="term" value="F:cGMP-dependent protein kinase activity"/>
    <property type="evidence" value="ECO:0007669"/>
    <property type="project" value="UniProtKB-EC"/>
</dbReference>
<keyword evidence="8" id="KW-0140">cGMP</keyword>
<comment type="catalytic activity">
    <reaction evidence="20">
        <text>L-seryl-[protein] + ATP = O-phospho-L-seryl-[protein] + ADP + H(+)</text>
        <dbReference type="Rhea" id="RHEA:17989"/>
        <dbReference type="Rhea" id="RHEA-COMP:9863"/>
        <dbReference type="Rhea" id="RHEA-COMP:11604"/>
        <dbReference type="ChEBI" id="CHEBI:15378"/>
        <dbReference type="ChEBI" id="CHEBI:29999"/>
        <dbReference type="ChEBI" id="CHEBI:30616"/>
        <dbReference type="ChEBI" id="CHEBI:83421"/>
        <dbReference type="ChEBI" id="CHEBI:456216"/>
        <dbReference type="EC" id="2.7.11.12"/>
    </reaction>
</comment>
<dbReference type="InterPro" id="IPR011009">
    <property type="entry name" value="Kinase-like_dom_sf"/>
</dbReference>
<keyword evidence="14 24" id="KW-0067">ATP-binding</keyword>
<evidence type="ECO:0000256" key="15">
    <source>
        <dbReference type="ARBA" id="ARBA00022842"/>
    </source>
</evidence>
<keyword evidence="13" id="KW-0418">Kinase</keyword>
<comment type="catalytic activity">
    <reaction evidence="21">
        <text>L-threonyl-[protein] + ATP = O-phospho-L-threonyl-[protein] + ADP + H(+)</text>
        <dbReference type="Rhea" id="RHEA:46608"/>
        <dbReference type="Rhea" id="RHEA-COMP:11060"/>
        <dbReference type="Rhea" id="RHEA-COMP:11605"/>
        <dbReference type="ChEBI" id="CHEBI:15378"/>
        <dbReference type="ChEBI" id="CHEBI:30013"/>
        <dbReference type="ChEBI" id="CHEBI:30616"/>
        <dbReference type="ChEBI" id="CHEBI:61977"/>
        <dbReference type="ChEBI" id="CHEBI:456216"/>
        <dbReference type="EC" id="2.7.11.1"/>
    </reaction>
</comment>
<evidence type="ECO:0000256" key="21">
    <source>
        <dbReference type="ARBA" id="ARBA00047899"/>
    </source>
</evidence>
<dbReference type="Gene3D" id="2.60.120.10">
    <property type="entry name" value="Jelly Rolls"/>
    <property type="match status" value="4"/>
</dbReference>
<dbReference type="PROSITE" id="PS50011">
    <property type="entry name" value="PROTEIN_KINASE_DOM"/>
    <property type="match status" value="1"/>
</dbReference>
<comment type="subcellular location">
    <subcellularLocation>
        <location evidence="2">Endomembrane system</location>
    </subcellularLocation>
</comment>
<dbReference type="AlphaFoldDB" id="A0A1R2AXJ9"/>
<feature type="domain" description="Cyclic nucleotide-binding" evidence="27">
    <location>
        <begin position="307"/>
        <end position="353"/>
    </location>
</feature>
<dbReference type="GO" id="GO:0004691">
    <property type="term" value="F:cAMP-dependent protein kinase activity"/>
    <property type="evidence" value="ECO:0007669"/>
    <property type="project" value="TreeGrafter"/>
</dbReference>
<accession>A0A1R2AXJ9</accession>
<evidence type="ECO:0000259" key="27">
    <source>
        <dbReference type="PROSITE" id="PS50042"/>
    </source>
</evidence>
<dbReference type="GO" id="GO:0046872">
    <property type="term" value="F:metal ion binding"/>
    <property type="evidence" value="ECO:0007669"/>
    <property type="project" value="UniProtKB-KW"/>
</dbReference>
<dbReference type="InterPro" id="IPR008271">
    <property type="entry name" value="Ser/Thr_kinase_AS"/>
</dbReference>
<dbReference type="Proteomes" id="UP000187209">
    <property type="component" value="Unassembled WGS sequence"/>
</dbReference>
<reference evidence="29 30" key="1">
    <citation type="submission" date="2016-11" db="EMBL/GenBank/DDBJ databases">
        <title>The macronuclear genome of Stentor coeruleus: a giant cell with tiny introns.</title>
        <authorList>
            <person name="Slabodnick M."/>
            <person name="Ruby J.G."/>
            <person name="Reiff S.B."/>
            <person name="Swart E.C."/>
            <person name="Gosai S."/>
            <person name="Prabakaran S."/>
            <person name="Witkowska E."/>
            <person name="Larue G.E."/>
            <person name="Fisher S."/>
            <person name="Freeman R.M."/>
            <person name="Gunawardena J."/>
            <person name="Chu W."/>
            <person name="Stover N.A."/>
            <person name="Gregory B.D."/>
            <person name="Nowacki M."/>
            <person name="Derisi J."/>
            <person name="Roy S.W."/>
            <person name="Marshall W.F."/>
            <person name="Sood P."/>
        </authorList>
    </citation>
    <scope>NUCLEOTIDE SEQUENCE [LARGE SCALE GENOMIC DNA]</scope>
    <source>
        <strain evidence="29">WM001</strain>
    </source>
</reference>
<evidence type="ECO:0000256" key="24">
    <source>
        <dbReference type="PIRSR" id="PIRSR000559-2"/>
    </source>
</evidence>
<feature type="domain" description="Cyclic nucleotide-binding" evidence="27">
    <location>
        <begin position="427"/>
        <end position="525"/>
    </location>
</feature>
<feature type="active site" description="Proton acceptor" evidence="23">
    <location>
        <position position="672"/>
    </location>
</feature>
<gene>
    <name evidence="29" type="ORF">SteCoe_33174</name>
</gene>
<feature type="domain" description="AGC-kinase C-terminal" evidence="28">
    <location>
        <begin position="805"/>
        <end position="873"/>
    </location>
</feature>
<dbReference type="SMART" id="SM00100">
    <property type="entry name" value="cNMP"/>
    <property type="match status" value="3"/>
</dbReference>
<dbReference type="PRINTS" id="PR00103">
    <property type="entry name" value="CAMPKINASE"/>
</dbReference>
<evidence type="ECO:0000256" key="7">
    <source>
        <dbReference type="ARBA" id="ARBA00022527"/>
    </source>
</evidence>